<dbReference type="PATRIC" id="fig|1121290.3.peg.652"/>
<dbReference type="Pfam" id="PF07486">
    <property type="entry name" value="Hydrolase_2"/>
    <property type="match status" value="1"/>
</dbReference>
<dbReference type="InterPro" id="IPR042047">
    <property type="entry name" value="SleB_dom1"/>
</dbReference>
<feature type="domain" description="Cell wall hydrolase SleB" evidence="1">
    <location>
        <begin position="74"/>
        <end position="174"/>
    </location>
</feature>
<name>A0A1E8F104_9CLOT</name>
<dbReference type="AlphaFoldDB" id="A0A1E8F104"/>
<dbReference type="InterPro" id="IPR011105">
    <property type="entry name" value="Cell_wall_hydrolase_SleB"/>
</dbReference>
<organism evidence="2 3">
    <name type="scientific">Clostridium acetireducens DSM 10703</name>
    <dbReference type="NCBI Taxonomy" id="1121290"/>
    <lineage>
        <taxon>Bacteria</taxon>
        <taxon>Bacillati</taxon>
        <taxon>Bacillota</taxon>
        <taxon>Clostridia</taxon>
        <taxon>Eubacteriales</taxon>
        <taxon>Clostridiaceae</taxon>
        <taxon>Clostridium</taxon>
    </lineage>
</organism>
<gene>
    <name evidence="2" type="primary">sleB_1</name>
    <name evidence="2" type="ORF">CLOACE_06400</name>
</gene>
<evidence type="ECO:0000313" key="3">
    <source>
        <dbReference type="Proteomes" id="UP000175744"/>
    </source>
</evidence>
<proteinExistence type="predicted"/>
<dbReference type="OrthoDB" id="9785345at2"/>
<accession>A0A1E8F104</accession>
<evidence type="ECO:0000259" key="1">
    <source>
        <dbReference type="Pfam" id="PF07486"/>
    </source>
</evidence>
<reference evidence="2 3" key="1">
    <citation type="submission" date="2016-06" db="EMBL/GenBank/DDBJ databases">
        <title>Genome sequence of Clostridium acetireducens DSM 10703.</title>
        <authorList>
            <person name="Poehlein A."/>
            <person name="Fluechter S."/>
            <person name="Duerre P."/>
            <person name="Daniel R."/>
        </authorList>
    </citation>
    <scope>NUCLEOTIDE SEQUENCE [LARGE SCALE GENOMIC DNA]</scope>
    <source>
        <strain evidence="2 3">DSM 10703</strain>
    </source>
</reference>
<protein>
    <submittedName>
        <fullName evidence="2">Spore cortex-lytic enzyme</fullName>
    </submittedName>
</protein>
<dbReference type="Gene3D" id="1.10.10.2520">
    <property type="entry name" value="Cell wall hydrolase SleB, domain 1"/>
    <property type="match status" value="1"/>
</dbReference>
<dbReference type="STRING" id="1121290.CLAOCE_06400"/>
<dbReference type="EMBL" id="LZFO01000007">
    <property type="protein sequence ID" value="OFI06847.1"/>
    <property type="molecule type" value="Genomic_DNA"/>
</dbReference>
<sequence length="177" mass="20342">MKKKLYLIFIATLIFSLLFSHNVKAYWPYYVNSYDLDSKNENVVQVLNYNDKNIYITDSDVYLMAQIVYAESRSEPFEGKVAVASVILNRVIHPSFPKSVEEVIKQKAAFSCVKNGEIHDIPDSSSYKAVLEALKGKDPTDKAVFFYNPDIATSKWMKNIRKNNTKKIGNHVFFLIK</sequence>
<evidence type="ECO:0000313" key="2">
    <source>
        <dbReference type="EMBL" id="OFI06847.1"/>
    </source>
</evidence>
<keyword evidence="3" id="KW-1185">Reference proteome</keyword>
<comment type="caution">
    <text evidence="2">The sequence shown here is derived from an EMBL/GenBank/DDBJ whole genome shotgun (WGS) entry which is preliminary data.</text>
</comment>
<dbReference type="RefSeq" id="WP_070109604.1">
    <property type="nucleotide sequence ID" value="NZ_LZFO01000007.1"/>
</dbReference>
<dbReference type="Proteomes" id="UP000175744">
    <property type="component" value="Unassembled WGS sequence"/>
</dbReference>
<dbReference type="GO" id="GO:0016787">
    <property type="term" value="F:hydrolase activity"/>
    <property type="evidence" value="ECO:0007669"/>
    <property type="project" value="InterPro"/>
</dbReference>
<dbReference type="Gene3D" id="6.20.240.60">
    <property type="match status" value="1"/>
</dbReference>